<dbReference type="Pfam" id="PF13865">
    <property type="entry name" value="FoP_duplication"/>
    <property type="match status" value="1"/>
</dbReference>
<accession>A0A0D7A908</accession>
<dbReference type="Gene3D" id="3.30.70.330">
    <property type="match status" value="1"/>
</dbReference>
<feature type="domain" description="RRM" evidence="3">
    <location>
        <begin position="6"/>
        <end position="84"/>
    </location>
</feature>
<reference evidence="4 5" key="1">
    <citation type="journal article" date="2015" name="Fungal Genet. Biol.">
        <title>Evolution of novel wood decay mechanisms in Agaricales revealed by the genome sequences of Fistulina hepatica and Cylindrobasidium torrendii.</title>
        <authorList>
            <person name="Floudas D."/>
            <person name="Held B.W."/>
            <person name="Riley R."/>
            <person name="Nagy L.G."/>
            <person name="Koehler G."/>
            <person name="Ransdell A.S."/>
            <person name="Younus H."/>
            <person name="Chow J."/>
            <person name="Chiniquy J."/>
            <person name="Lipzen A."/>
            <person name="Tritt A."/>
            <person name="Sun H."/>
            <person name="Haridas S."/>
            <person name="LaButti K."/>
            <person name="Ohm R.A."/>
            <person name="Kues U."/>
            <person name="Blanchette R.A."/>
            <person name="Grigoriev I.V."/>
            <person name="Minto R.E."/>
            <person name="Hibbett D.S."/>
        </authorList>
    </citation>
    <scope>NUCLEOTIDE SEQUENCE [LARGE SCALE GENOMIC DNA]</scope>
    <source>
        <strain evidence="4 5">ATCC 64428</strain>
    </source>
</reference>
<dbReference type="EMBL" id="KN881933">
    <property type="protein sequence ID" value="KIY47487.1"/>
    <property type="molecule type" value="Genomic_DNA"/>
</dbReference>
<organism evidence="4 5">
    <name type="scientific">Fistulina hepatica ATCC 64428</name>
    <dbReference type="NCBI Taxonomy" id="1128425"/>
    <lineage>
        <taxon>Eukaryota</taxon>
        <taxon>Fungi</taxon>
        <taxon>Dikarya</taxon>
        <taxon>Basidiomycota</taxon>
        <taxon>Agaricomycotina</taxon>
        <taxon>Agaricomycetes</taxon>
        <taxon>Agaricomycetidae</taxon>
        <taxon>Agaricales</taxon>
        <taxon>Fistulinaceae</taxon>
        <taxon>Fistulina</taxon>
    </lineage>
</organism>
<dbReference type="PANTHER" id="PTHR19965">
    <property type="entry name" value="RNA AND EXPORT FACTOR BINDING PROTEIN"/>
    <property type="match status" value="1"/>
</dbReference>
<dbReference type="InterPro" id="IPR025715">
    <property type="entry name" value="FoP_C"/>
</dbReference>
<dbReference type="Pfam" id="PF00076">
    <property type="entry name" value="RRM_1"/>
    <property type="match status" value="1"/>
</dbReference>
<dbReference type="InterPro" id="IPR012677">
    <property type="entry name" value="Nucleotide-bd_a/b_plait_sf"/>
</dbReference>
<dbReference type="AlphaFoldDB" id="A0A0D7A908"/>
<evidence type="ECO:0000313" key="4">
    <source>
        <dbReference type="EMBL" id="KIY47487.1"/>
    </source>
</evidence>
<protein>
    <recommendedName>
        <fullName evidence="3">RRM domain-containing protein</fullName>
    </recommendedName>
</protein>
<evidence type="ECO:0000256" key="1">
    <source>
        <dbReference type="ARBA" id="ARBA00022884"/>
    </source>
</evidence>
<gene>
    <name evidence="4" type="ORF">FISHEDRAFT_45163</name>
</gene>
<dbReference type="GO" id="GO:0003729">
    <property type="term" value="F:mRNA binding"/>
    <property type="evidence" value="ECO:0007669"/>
    <property type="project" value="TreeGrafter"/>
</dbReference>
<evidence type="ECO:0000256" key="2">
    <source>
        <dbReference type="PROSITE-ProRule" id="PRU00176"/>
    </source>
</evidence>
<proteinExistence type="predicted"/>
<dbReference type="PANTHER" id="PTHR19965:SF82">
    <property type="entry name" value="THO COMPLEX SUBUNIT 4"/>
    <property type="match status" value="1"/>
</dbReference>
<sequence>MPNENTRLIVSNLHYEITVKNLTDIFGAIGTLIREPYIRYDRSGRSTGVAIVMYETAAEAQRAISQYNNIEAKGQPMTVQFDTSVPRRANRASSTSSLLERMQTVSFPKRASQDDSNIHKKRHVCKNTVGPIRTSGARGGGKTRPVFKKQVTAEELDKELDAFMEDATPGS</sequence>
<evidence type="ECO:0000259" key="3">
    <source>
        <dbReference type="PROSITE" id="PS50102"/>
    </source>
</evidence>
<dbReference type="Proteomes" id="UP000054144">
    <property type="component" value="Unassembled WGS sequence"/>
</dbReference>
<dbReference type="InterPro" id="IPR000504">
    <property type="entry name" value="RRM_dom"/>
</dbReference>
<dbReference type="SMART" id="SM00360">
    <property type="entry name" value="RRM"/>
    <property type="match status" value="1"/>
</dbReference>
<name>A0A0D7A908_9AGAR</name>
<dbReference type="SUPFAM" id="SSF54928">
    <property type="entry name" value="RNA-binding domain, RBD"/>
    <property type="match status" value="1"/>
</dbReference>
<dbReference type="CDD" id="cd12418">
    <property type="entry name" value="RRM_Aly_REF_like"/>
    <property type="match status" value="1"/>
</dbReference>
<dbReference type="InterPro" id="IPR035979">
    <property type="entry name" value="RBD_domain_sf"/>
</dbReference>
<keyword evidence="5" id="KW-1185">Reference proteome</keyword>
<dbReference type="InterPro" id="IPR051229">
    <property type="entry name" value="ALYREF_mRNA_export"/>
</dbReference>
<dbReference type="OrthoDB" id="5382468at2759"/>
<keyword evidence="1 2" id="KW-0694">RNA-binding</keyword>
<dbReference type="PROSITE" id="PS50102">
    <property type="entry name" value="RRM"/>
    <property type="match status" value="1"/>
</dbReference>
<evidence type="ECO:0000313" key="5">
    <source>
        <dbReference type="Proteomes" id="UP000054144"/>
    </source>
</evidence>
<dbReference type="GO" id="GO:0005634">
    <property type="term" value="C:nucleus"/>
    <property type="evidence" value="ECO:0007669"/>
    <property type="project" value="TreeGrafter"/>
</dbReference>